<evidence type="ECO:0000256" key="4">
    <source>
        <dbReference type="ARBA" id="ARBA00022490"/>
    </source>
</evidence>
<feature type="binding site" evidence="9">
    <location>
        <position position="217"/>
    </location>
    <ligand>
        <name>FMN</name>
        <dbReference type="ChEBI" id="CHEBI:58210"/>
    </ligand>
</feature>
<dbReference type="SUPFAM" id="SSF51395">
    <property type="entry name" value="FMN-linked oxidoreductases"/>
    <property type="match status" value="1"/>
</dbReference>
<dbReference type="CDD" id="cd04740">
    <property type="entry name" value="DHOD_1B_like"/>
    <property type="match status" value="1"/>
</dbReference>
<evidence type="ECO:0000256" key="9">
    <source>
        <dbReference type="HAMAP-Rule" id="MF_00224"/>
    </source>
</evidence>
<dbReference type="PANTHER" id="PTHR48109">
    <property type="entry name" value="DIHYDROOROTATE DEHYDROGENASE (QUINONE), MITOCHONDRIAL-RELATED"/>
    <property type="match status" value="1"/>
</dbReference>
<comment type="subcellular location">
    <subcellularLocation>
        <location evidence="1 9">Cytoplasm</location>
    </subcellularLocation>
</comment>
<reference evidence="12" key="1">
    <citation type="submission" date="2016-10" db="EMBL/GenBank/DDBJ databases">
        <authorList>
            <person name="Varghese N."/>
            <person name="Submissions S."/>
        </authorList>
    </citation>
    <scope>NUCLEOTIDE SEQUENCE [LARGE SCALE GENOMIC DNA]</scope>
    <source>
        <strain evidence="12">BP1-148</strain>
    </source>
</reference>
<feature type="binding site" evidence="9">
    <location>
        <begin position="69"/>
        <end position="73"/>
    </location>
    <ligand>
        <name>substrate</name>
    </ligand>
</feature>
<dbReference type="AlphaFoldDB" id="A0A1G7XHJ0"/>
<keyword evidence="6 9" id="KW-0288">FMN</keyword>
<evidence type="ECO:0000256" key="2">
    <source>
        <dbReference type="ARBA" id="ARBA00004725"/>
    </source>
</evidence>
<evidence type="ECO:0000259" key="10">
    <source>
        <dbReference type="Pfam" id="PF01180"/>
    </source>
</evidence>
<dbReference type="STRING" id="645274.SAMN04487901_11089"/>
<feature type="binding site" evidence="9">
    <location>
        <position position="127"/>
    </location>
    <ligand>
        <name>substrate</name>
    </ligand>
</feature>
<dbReference type="PIRSF" id="PIRSF000164">
    <property type="entry name" value="DHO_oxidase"/>
    <property type="match status" value="1"/>
</dbReference>
<feature type="active site" description="Nucleophile" evidence="9">
    <location>
        <position position="130"/>
    </location>
</feature>
<dbReference type="GO" id="GO:0044205">
    <property type="term" value="P:'de novo' UMP biosynthetic process"/>
    <property type="evidence" value="ECO:0007669"/>
    <property type="project" value="UniProtKB-UniRule"/>
</dbReference>
<proteinExistence type="inferred from homology"/>
<dbReference type="EC" id="1.3.-.-" evidence="9"/>
<keyword evidence="7 9" id="KW-0665">Pyrimidine biosynthesis</keyword>
<keyword evidence="4 9" id="KW-0963">Cytoplasm</keyword>
<feature type="binding site" evidence="9">
    <location>
        <position position="165"/>
    </location>
    <ligand>
        <name>FMN</name>
        <dbReference type="ChEBI" id="CHEBI:58210"/>
    </ligand>
</feature>
<dbReference type="NCBIfam" id="TIGR01037">
    <property type="entry name" value="pyrD_sub1_fam"/>
    <property type="match status" value="1"/>
</dbReference>
<comment type="catalytic activity">
    <reaction evidence="9">
        <text>(S)-dihydroorotate + A = orotate + AH2</text>
        <dbReference type="Rhea" id="RHEA:18073"/>
        <dbReference type="ChEBI" id="CHEBI:13193"/>
        <dbReference type="ChEBI" id="CHEBI:17499"/>
        <dbReference type="ChEBI" id="CHEBI:30839"/>
        <dbReference type="ChEBI" id="CHEBI:30864"/>
    </reaction>
</comment>
<evidence type="ECO:0000256" key="1">
    <source>
        <dbReference type="ARBA" id="ARBA00004496"/>
    </source>
</evidence>
<feature type="binding site" evidence="9">
    <location>
        <begin position="265"/>
        <end position="266"/>
    </location>
    <ligand>
        <name>FMN</name>
        <dbReference type="ChEBI" id="CHEBI:58210"/>
    </ligand>
</feature>
<feature type="binding site" evidence="9">
    <location>
        <position position="127"/>
    </location>
    <ligand>
        <name>FMN</name>
        <dbReference type="ChEBI" id="CHEBI:58210"/>
    </ligand>
</feature>
<gene>
    <name evidence="9" type="primary">pyrD</name>
    <name evidence="11" type="ORF">SAMN04487901_11089</name>
</gene>
<dbReference type="EMBL" id="FNCQ01000010">
    <property type="protein sequence ID" value="SDG83080.1"/>
    <property type="molecule type" value="Genomic_DNA"/>
</dbReference>
<feature type="binding site" evidence="9">
    <location>
        <position position="45"/>
    </location>
    <ligand>
        <name>substrate</name>
    </ligand>
</feature>
<accession>A0A1G7XHJ0</accession>
<comment type="similarity">
    <text evidence="3 9">Belongs to the dihydroorotate dehydrogenase family. Type 1 subfamily.</text>
</comment>
<dbReference type="InterPro" id="IPR024920">
    <property type="entry name" value="Dihydroorotate_DH_1"/>
</dbReference>
<organism evidence="11 12">
    <name type="scientific">Prevotella communis</name>
    <dbReference type="NCBI Taxonomy" id="2913614"/>
    <lineage>
        <taxon>Bacteria</taxon>
        <taxon>Pseudomonadati</taxon>
        <taxon>Bacteroidota</taxon>
        <taxon>Bacteroidia</taxon>
        <taxon>Bacteroidales</taxon>
        <taxon>Prevotellaceae</taxon>
        <taxon>Prevotella</taxon>
    </lineage>
</organism>
<sequence>MARLEVNIGALKMKNPVMTASGTFGYGLEFQDFVDLKGIGGIIVKGTTLKSREGNDYPRMAETPLGMLNCVGLQNKGVDYFCEHIYPQLLPTEGNYIVNVSGSSPEDYAECAARVDALEHIPAIELNISCPNVKDGGMAFGVTCAGAASVVKAVRKAYHKTLIVKLSPNVTDITEIARAVEAEGADSVSLINTLMGMAVNIEKRCKTLSIGTGGLSGPCVKPVALRMVYQVAKAVKIPVIGLGGISTAEDAIEFLMCGARAIEIGTANFLDPAVTIKVRDGINDWLDKHGVADVNDIVGAIQ</sequence>
<evidence type="ECO:0000256" key="5">
    <source>
        <dbReference type="ARBA" id="ARBA00022630"/>
    </source>
</evidence>
<dbReference type="InterPro" id="IPR012135">
    <property type="entry name" value="Dihydroorotate_DH_1_2"/>
</dbReference>
<feature type="binding site" evidence="9">
    <location>
        <begin position="45"/>
        <end position="46"/>
    </location>
    <ligand>
        <name>FMN</name>
        <dbReference type="ChEBI" id="CHEBI:58210"/>
    </ligand>
</feature>
<keyword evidence="8 9" id="KW-0560">Oxidoreductase</keyword>
<dbReference type="Pfam" id="PF01180">
    <property type="entry name" value="DHO_dh"/>
    <property type="match status" value="1"/>
</dbReference>
<feature type="binding site" evidence="9">
    <location>
        <position position="99"/>
    </location>
    <ligand>
        <name>FMN</name>
        <dbReference type="ChEBI" id="CHEBI:58210"/>
    </ligand>
</feature>
<feature type="domain" description="Dihydroorotate dehydrogenase catalytic" evidence="10">
    <location>
        <begin position="4"/>
        <end position="285"/>
    </location>
</feature>
<evidence type="ECO:0000256" key="6">
    <source>
        <dbReference type="ARBA" id="ARBA00022643"/>
    </source>
</evidence>
<evidence type="ECO:0000313" key="11">
    <source>
        <dbReference type="EMBL" id="SDG83080.1"/>
    </source>
</evidence>
<dbReference type="GO" id="GO:0005737">
    <property type="term" value="C:cytoplasm"/>
    <property type="evidence" value="ECO:0007669"/>
    <property type="project" value="UniProtKB-SubCell"/>
</dbReference>
<dbReference type="GO" id="GO:0006207">
    <property type="term" value="P:'de novo' pyrimidine nucleobase biosynthetic process"/>
    <property type="evidence" value="ECO:0007669"/>
    <property type="project" value="InterPro"/>
</dbReference>
<dbReference type="InterPro" id="IPR033888">
    <property type="entry name" value="DHOD_1B"/>
</dbReference>
<dbReference type="Proteomes" id="UP000198779">
    <property type="component" value="Unassembled WGS sequence"/>
</dbReference>
<comment type="pathway">
    <text evidence="2 9">Pyrimidine metabolism; UMP biosynthesis via de novo pathway.</text>
</comment>
<evidence type="ECO:0000313" key="12">
    <source>
        <dbReference type="Proteomes" id="UP000198779"/>
    </source>
</evidence>
<comment type="cofactor">
    <cofactor evidence="9">
        <name>FMN</name>
        <dbReference type="ChEBI" id="CHEBI:58210"/>
    </cofactor>
    <text evidence="9">Binds 1 FMN per subunit.</text>
</comment>
<keyword evidence="12" id="KW-1185">Reference proteome</keyword>
<dbReference type="GO" id="GO:0004152">
    <property type="term" value="F:dihydroorotate dehydrogenase activity"/>
    <property type="evidence" value="ECO:0007669"/>
    <property type="project" value="UniProtKB-UniRule"/>
</dbReference>
<dbReference type="HAMAP" id="MF_00224">
    <property type="entry name" value="DHO_dh_type1"/>
    <property type="match status" value="1"/>
</dbReference>
<feature type="binding site" evidence="9">
    <location>
        <position position="21"/>
    </location>
    <ligand>
        <name>FMN</name>
        <dbReference type="ChEBI" id="CHEBI:58210"/>
    </ligand>
</feature>
<dbReference type="InterPro" id="IPR050074">
    <property type="entry name" value="DHO_dehydrogenase"/>
</dbReference>
<name>A0A1G7XHJ0_9BACT</name>
<evidence type="ECO:0000256" key="3">
    <source>
        <dbReference type="ARBA" id="ARBA00008008"/>
    </source>
</evidence>
<dbReference type="PROSITE" id="PS00911">
    <property type="entry name" value="DHODEHASE_1"/>
    <property type="match status" value="1"/>
</dbReference>
<evidence type="ECO:0000256" key="7">
    <source>
        <dbReference type="ARBA" id="ARBA00022975"/>
    </source>
</evidence>
<dbReference type="InterPro" id="IPR005720">
    <property type="entry name" value="Dihydroorotate_DH_cat"/>
</dbReference>
<comment type="function">
    <text evidence="9">Catalyzes the conversion of dihydroorotate to orotate.</text>
</comment>
<dbReference type="InterPro" id="IPR001295">
    <property type="entry name" value="Dihydroorotate_DH_CS"/>
</dbReference>
<dbReference type="PANTHER" id="PTHR48109:SF1">
    <property type="entry name" value="DIHYDROOROTATE DEHYDROGENASE (FUMARATE)"/>
    <property type="match status" value="1"/>
</dbReference>
<dbReference type="InterPro" id="IPR049622">
    <property type="entry name" value="Dihydroorotate_DH_I"/>
</dbReference>
<keyword evidence="5 9" id="KW-0285">Flavoprotein</keyword>
<dbReference type="UniPathway" id="UPA00070"/>
<feature type="binding site" evidence="9">
    <location>
        <begin position="192"/>
        <end position="193"/>
    </location>
    <ligand>
        <name>substrate</name>
    </ligand>
</feature>
<dbReference type="RefSeq" id="WP_091817998.1">
    <property type="nucleotide sequence ID" value="NZ_FNCQ01000010.1"/>
</dbReference>
<dbReference type="NCBIfam" id="NF005574">
    <property type="entry name" value="PRK07259.1"/>
    <property type="match status" value="1"/>
</dbReference>
<dbReference type="FunFam" id="3.20.20.70:FF:000027">
    <property type="entry name" value="Dihydropyrimidine dehydrogenase [NADP(+)]"/>
    <property type="match status" value="1"/>
</dbReference>
<protein>
    <recommendedName>
        <fullName evidence="9">Dihydroorotate dehydrogenase</fullName>
        <shortName evidence="9">DHOD</shortName>
        <shortName evidence="9">DHODase</shortName>
        <shortName evidence="9">DHOdehase</shortName>
        <ecNumber evidence="9">1.3.-.-</ecNumber>
    </recommendedName>
</protein>
<evidence type="ECO:0000256" key="8">
    <source>
        <dbReference type="ARBA" id="ARBA00023002"/>
    </source>
</evidence>
<feature type="binding site" evidence="9">
    <location>
        <position position="191"/>
    </location>
    <ligand>
        <name>FMN</name>
        <dbReference type="ChEBI" id="CHEBI:58210"/>
    </ligand>
</feature>
<dbReference type="InterPro" id="IPR013785">
    <property type="entry name" value="Aldolase_TIM"/>
</dbReference>
<dbReference type="PROSITE" id="PS00912">
    <property type="entry name" value="DHODEHASE_2"/>
    <property type="match status" value="1"/>
</dbReference>
<feature type="binding site" evidence="9">
    <location>
        <begin position="243"/>
        <end position="244"/>
    </location>
    <ligand>
        <name>FMN</name>
        <dbReference type="ChEBI" id="CHEBI:58210"/>
    </ligand>
</feature>
<dbReference type="Gene3D" id="3.20.20.70">
    <property type="entry name" value="Aldolase class I"/>
    <property type="match status" value="1"/>
</dbReference>